<evidence type="ECO:0000313" key="2">
    <source>
        <dbReference type="Proteomes" id="UP000016933"/>
    </source>
</evidence>
<evidence type="ECO:0000313" key="1">
    <source>
        <dbReference type="EMBL" id="EME47597.1"/>
    </source>
</evidence>
<dbReference type="EMBL" id="KB446536">
    <property type="protein sequence ID" value="EME47597.1"/>
    <property type="molecule type" value="Genomic_DNA"/>
</dbReference>
<accession>N1PW46</accession>
<gene>
    <name evidence="1" type="ORF">DOTSEDRAFT_21368</name>
</gene>
<reference evidence="1 2" key="2">
    <citation type="journal article" date="2012" name="PLoS Pathog.">
        <title>Diverse lifestyles and strategies of plant pathogenesis encoded in the genomes of eighteen Dothideomycetes fungi.</title>
        <authorList>
            <person name="Ohm R.A."/>
            <person name="Feau N."/>
            <person name="Henrissat B."/>
            <person name="Schoch C.L."/>
            <person name="Horwitz B.A."/>
            <person name="Barry K.W."/>
            <person name="Condon B.J."/>
            <person name="Copeland A.C."/>
            <person name="Dhillon B."/>
            <person name="Glaser F."/>
            <person name="Hesse C.N."/>
            <person name="Kosti I."/>
            <person name="LaButti K."/>
            <person name="Lindquist E.A."/>
            <person name="Lucas S."/>
            <person name="Salamov A.A."/>
            <person name="Bradshaw R.E."/>
            <person name="Ciuffetti L."/>
            <person name="Hamelin R.C."/>
            <person name="Kema G.H.J."/>
            <person name="Lawrence C."/>
            <person name="Scott J.A."/>
            <person name="Spatafora J.W."/>
            <person name="Turgeon B.G."/>
            <person name="de Wit P.J.G.M."/>
            <person name="Zhong S."/>
            <person name="Goodwin S.B."/>
            <person name="Grigoriev I.V."/>
        </authorList>
    </citation>
    <scope>NUCLEOTIDE SEQUENCE [LARGE SCALE GENOMIC DNA]</scope>
    <source>
        <strain evidence="2">NZE10 / CBS 128990</strain>
    </source>
</reference>
<dbReference type="HOGENOM" id="CLU_1749591_0_0_1"/>
<protein>
    <submittedName>
        <fullName evidence="1">Uncharacterized protein</fullName>
    </submittedName>
</protein>
<dbReference type="Proteomes" id="UP000016933">
    <property type="component" value="Unassembled WGS sequence"/>
</dbReference>
<dbReference type="OrthoDB" id="3643646at2759"/>
<name>N1PW46_DOTSN</name>
<reference evidence="2" key="1">
    <citation type="journal article" date="2012" name="PLoS Genet.">
        <title>The genomes of the fungal plant pathogens Cladosporium fulvum and Dothistroma septosporum reveal adaptation to different hosts and lifestyles but also signatures of common ancestry.</title>
        <authorList>
            <person name="de Wit P.J.G.M."/>
            <person name="van der Burgt A."/>
            <person name="Oekmen B."/>
            <person name="Stergiopoulos I."/>
            <person name="Abd-Elsalam K.A."/>
            <person name="Aerts A.L."/>
            <person name="Bahkali A.H."/>
            <person name="Beenen H.G."/>
            <person name="Chettri P."/>
            <person name="Cox M.P."/>
            <person name="Datema E."/>
            <person name="de Vries R.P."/>
            <person name="Dhillon B."/>
            <person name="Ganley A.R."/>
            <person name="Griffiths S.A."/>
            <person name="Guo Y."/>
            <person name="Hamelin R.C."/>
            <person name="Henrissat B."/>
            <person name="Kabir M.S."/>
            <person name="Jashni M.K."/>
            <person name="Kema G."/>
            <person name="Klaubauf S."/>
            <person name="Lapidus A."/>
            <person name="Levasseur A."/>
            <person name="Lindquist E."/>
            <person name="Mehrabi R."/>
            <person name="Ohm R.A."/>
            <person name="Owen T.J."/>
            <person name="Salamov A."/>
            <person name="Schwelm A."/>
            <person name="Schijlen E."/>
            <person name="Sun H."/>
            <person name="van den Burg H.A."/>
            <person name="van Ham R.C.H.J."/>
            <person name="Zhang S."/>
            <person name="Goodwin S.B."/>
            <person name="Grigoriev I.V."/>
            <person name="Collemare J."/>
            <person name="Bradshaw R.E."/>
        </authorList>
    </citation>
    <scope>NUCLEOTIDE SEQUENCE [LARGE SCALE GENOMIC DNA]</scope>
    <source>
        <strain evidence="2">NZE10 / CBS 128990</strain>
    </source>
</reference>
<proteinExistence type="predicted"/>
<organism evidence="1 2">
    <name type="scientific">Dothistroma septosporum (strain NZE10 / CBS 128990)</name>
    <name type="common">Red band needle blight fungus</name>
    <name type="synonym">Mycosphaerella pini</name>
    <dbReference type="NCBI Taxonomy" id="675120"/>
    <lineage>
        <taxon>Eukaryota</taxon>
        <taxon>Fungi</taxon>
        <taxon>Dikarya</taxon>
        <taxon>Ascomycota</taxon>
        <taxon>Pezizomycotina</taxon>
        <taxon>Dothideomycetes</taxon>
        <taxon>Dothideomycetidae</taxon>
        <taxon>Mycosphaerellales</taxon>
        <taxon>Mycosphaerellaceae</taxon>
        <taxon>Dothistroma</taxon>
    </lineage>
</organism>
<dbReference type="AlphaFoldDB" id="N1PW46"/>
<keyword evidence="2" id="KW-1185">Reference proteome</keyword>
<sequence length="149" mass="15970">MVGAADQGVTAEQGRIFSSKSIISFINRHAPHTSLLHNHQLNATNSTTIVAESLCPSAKALDDLAAVQQQPRPDILATTNHPSYTSTALMASTTPTNNNPYAYQKPSTLATRNLVSGETPVDRMQVNHYEDAVRAAGQSQPKNDTTGKN</sequence>